<keyword evidence="1" id="KW-1133">Transmembrane helix</keyword>
<name>A0ABS1VM27_9ACTN</name>
<keyword evidence="1" id="KW-0472">Membrane</keyword>
<comment type="caution">
    <text evidence="2">The sequence shown here is derived from an EMBL/GenBank/DDBJ whole genome shotgun (WGS) entry which is preliminary data.</text>
</comment>
<keyword evidence="1" id="KW-0812">Transmembrane</keyword>
<sequence>MADRPGLKIEAIKYGLGLFAASGAVAALLLALRRQRHLESAQTHTELDASERRFTDLYTKAVEQLGSDDAAVRLGGLYALERAAQHAVEAVFIGKTGFPGTIFDGEARFERATFEGAADFDGATFHGDAHFDETRFSDPPTFEGARAPEHGDRADVWPVGWRLEIDGSERARLIHD</sequence>
<feature type="transmembrane region" description="Helical" evidence="1">
    <location>
        <begin position="12"/>
        <end position="32"/>
    </location>
</feature>
<evidence type="ECO:0000256" key="1">
    <source>
        <dbReference type="SAM" id="Phobius"/>
    </source>
</evidence>
<dbReference type="Proteomes" id="UP000598996">
    <property type="component" value="Unassembled WGS sequence"/>
</dbReference>
<reference evidence="2 3" key="1">
    <citation type="submission" date="2021-01" db="EMBL/GenBank/DDBJ databases">
        <title>Actinoplanes sp. nov. LDG1-01 isolated from lichen.</title>
        <authorList>
            <person name="Saeng-In P."/>
            <person name="Phongsopitanun W."/>
            <person name="Kanchanasin P."/>
            <person name="Yuki M."/>
            <person name="Kudo T."/>
            <person name="Ohkuma M."/>
            <person name="Tanasupawat S."/>
        </authorList>
    </citation>
    <scope>NUCLEOTIDE SEQUENCE [LARGE SCALE GENOMIC DNA]</scope>
    <source>
        <strain evidence="2 3">LDG1-01</strain>
    </source>
</reference>
<gene>
    <name evidence="2" type="ORF">JKJ07_15840</name>
</gene>
<dbReference type="InterPro" id="IPR001646">
    <property type="entry name" value="5peptide_repeat"/>
</dbReference>
<keyword evidence="3" id="KW-1185">Reference proteome</keyword>
<dbReference type="EMBL" id="JAENHO010000004">
    <property type="protein sequence ID" value="MBL7255775.1"/>
    <property type="molecule type" value="Genomic_DNA"/>
</dbReference>
<proteinExistence type="predicted"/>
<dbReference type="RefSeq" id="WP_202992281.1">
    <property type="nucleotide sequence ID" value="NZ_JAENHO010000004.1"/>
</dbReference>
<dbReference type="Pfam" id="PF13576">
    <property type="entry name" value="Pentapeptide_3"/>
    <property type="match status" value="1"/>
</dbReference>
<evidence type="ECO:0000313" key="2">
    <source>
        <dbReference type="EMBL" id="MBL7255775.1"/>
    </source>
</evidence>
<evidence type="ECO:0000313" key="3">
    <source>
        <dbReference type="Proteomes" id="UP000598996"/>
    </source>
</evidence>
<protein>
    <submittedName>
        <fullName evidence="2">Pentapeptide repeat-containing protein</fullName>
    </submittedName>
</protein>
<accession>A0ABS1VM27</accession>
<organism evidence="2 3">
    <name type="scientific">Paractinoplanes lichenicola</name>
    <dbReference type="NCBI Taxonomy" id="2802976"/>
    <lineage>
        <taxon>Bacteria</taxon>
        <taxon>Bacillati</taxon>
        <taxon>Actinomycetota</taxon>
        <taxon>Actinomycetes</taxon>
        <taxon>Micromonosporales</taxon>
        <taxon>Micromonosporaceae</taxon>
        <taxon>Paractinoplanes</taxon>
    </lineage>
</organism>